<evidence type="ECO:0000256" key="1">
    <source>
        <dbReference type="SAM" id="MobiDB-lite"/>
    </source>
</evidence>
<keyword evidence="4" id="KW-1185">Reference proteome</keyword>
<gene>
    <name evidence="3" type="ORF">ACH429_03700</name>
</gene>
<name>A0ABW7UKP6_9ACTN</name>
<evidence type="ECO:0008006" key="5">
    <source>
        <dbReference type="Google" id="ProtNLM"/>
    </source>
</evidence>
<evidence type="ECO:0000256" key="2">
    <source>
        <dbReference type="SAM" id="SignalP"/>
    </source>
</evidence>
<evidence type="ECO:0000313" key="4">
    <source>
        <dbReference type="Proteomes" id="UP001611548"/>
    </source>
</evidence>
<proteinExistence type="predicted"/>
<dbReference type="RefSeq" id="WP_055474115.1">
    <property type="nucleotide sequence ID" value="NZ_JBIRWE010000001.1"/>
</dbReference>
<feature type="chain" id="PRO_5046402285" description="Secreted protein" evidence="2">
    <location>
        <begin position="25"/>
        <end position="146"/>
    </location>
</feature>
<accession>A0ABW7UKP6</accession>
<dbReference type="Proteomes" id="UP001611548">
    <property type="component" value="Unassembled WGS sequence"/>
</dbReference>
<sequence>MRTTYFRQAAMGVAALVMTLSACGGGSGTADSAPSDDSNQATRDYARCMRENGVEMPDDGTIKMEDSQASDAAQDCSRILDKAGLLPKKDPEQTKKMLKLAQCLRKQGLDVADPDPETGTLNFPQGGPGQAQAFEKCGARTSQGNQ</sequence>
<dbReference type="EMBL" id="JBIRWE010000001">
    <property type="protein sequence ID" value="MFI1963235.1"/>
    <property type="molecule type" value="Genomic_DNA"/>
</dbReference>
<protein>
    <recommendedName>
        <fullName evidence="5">Secreted protein</fullName>
    </recommendedName>
</protein>
<dbReference type="PROSITE" id="PS51257">
    <property type="entry name" value="PROKAR_LIPOPROTEIN"/>
    <property type="match status" value="1"/>
</dbReference>
<feature type="region of interest" description="Disordered" evidence="1">
    <location>
        <begin position="110"/>
        <end position="146"/>
    </location>
</feature>
<feature type="signal peptide" evidence="2">
    <location>
        <begin position="1"/>
        <end position="24"/>
    </location>
</feature>
<keyword evidence="2" id="KW-0732">Signal</keyword>
<comment type="caution">
    <text evidence="3">The sequence shown here is derived from an EMBL/GenBank/DDBJ whole genome shotgun (WGS) entry which is preliminary data.</text>
</comment>
<organism evidence="3 4">
    <name type="scientific">Streptomyces pathocidini</name>
    <dbReference type="NCBI Taxonomy" id="1650571"/>
    <lineage>
        <taxon>Bacteria</taxon>
        <taxon>Bacillati</taxon>
        <taxon>Actinomycetota</taxon>
        <taxon>Actinomycetes</taxon>
        <taxon>Kitasatosporales</taxon>
        <taxon>Streptomycetaceae</taxon>
        <taxon>Streptomyces</taxon>
    </lineage>
</organism>
<evidence type="ECO:0000313" key="3">
    <source>
        <dbReference type="EMBL" id="MFI1963235.1"/>
    </source>
</evidence>
<reference evidence="3 4" key="1">
    <citation type="submission" date="2024-10" db="EMBL/GenBank/DDBJ databases">
        <title>The Natural Products Discovery Center: Release of the First 8490 Sequenced Strains for Exploring Actinobacteria Biosynthetic Diversity.</title>
        <authorList>
            <person name="Kalkreuter E."/>
            <person name="Kautsar S.A."/>
            <person name="Yang D."/>
            <person name="Bader C.D."/>
            <person name="Teijaro C.N."/>
            <person name="Fluegel L."/>
            <person name="Davis C.M."/>
            <person name="Simpson J.R."/>
            <person name="Lauterbach L."/>
            <person name="Steele A.D."/>
            <person name="Gui C."/>
            <person name="Meng S."/>
            <person name="Li G."/>
            <person name="Viehrig K."/>
            <person name="Ye F."/>
            <person name="Su P."/>
            <person name="Kiefer A.F."/>
            <person name="Nichols A."/>
            <person name="Cepeda A.J."/>
            <person name="Yan W."/>
            <person name="Fan B."/>
            <person name="Jiang Y."/>
            <person name="Adhikari A."/>
            <person name="Zheng C.-J."/>
            <person name="Schuster L."/>
            <person name="Cowan T.M."/>
            <person name="Smanski M.J."/>
            <person name="Chevrette M.G."/>
            <person name="De Carvalho L.P.S."/>
            <person name="Shen B."/>
        </authorList>
    </citation>
    <scope>NUCLEOTIDE SEQUENCE [LARGE SCALE GENOMIC DNA]</scope>
    <source>
        <strain evidence="3 4">NPDC020327</strain>
    </source>
</reference>